<evidence type="ECO:0000256" key="1">
    <source>
        <dbReference type="SAM" id="MobiDB-lite"/>
    </source>
</evidence>
<dbReference type="EMBL" id="MNPL01010533">
    <property type="protein sequence ID" value="OQR73066.1"/>
    <property type="molecule type" value="Genomic_DNA"/>
</dbReference>
<evidence type="ECO:0000313" key="2">
    <source>
        <dbReference type="EMBL" id="OQR73066.1"/>
    </source>
</evidence>
<feature type="region of interest" description="Disordered" evidence="1">
    <location>
        <begin position="41"/>
        <end position="96"/>
    </location>
</feature>
<dbReference type="AlphaFoldDB" id="A0A1V9XI18"/>
<accession>A0A1V9XI18</accession>
<name>A0A1V9XI18_9ACAR</name>
<feature type="compositionally biased region" description="Acidic residues" evidence="1">
    <location>
        <begin position="74"/>
        <end position="86"/>
    </location>
</feature>
<comment type="caution">
    <text evidence="2">The sequence shown here is derived from an EMBL/GenBank/DDBJ whole genome shotgun (WGS) entry which is preliminary data.</text>
</comment>
<dbReference type="OrthoDB" id="10434724at2759"/>
<dbReference type="Proteomes" id="UP000192247">
    <property type="component" value="Unassembled WGS sequence"/>
</dbReference>
<proteinExistence type="predicted"/>
<keyword evidence="3" id="KW-1185">Reference proteome</keyword>
<reference evidence="2 3" key="1">
    <citation type="journal article" date="2017" name="Gigascience">
        <title>Draft genome of the honey bee ectoparasitic mite, Tropilaelaps mercedesae, is shaped by the parasitic life history.</title>
        <authorList>
            <person name="Dong X."/>
            <person name="Armstrong S.D."/>
            <person name="Xia D."/>
            <person name="Makepeace B.L."/>
            <person name="Darby A.C."/>
            <person name="Kadowaki T."/>
        </authorList>
    </citation>
    <scope>NUCLEOTIDE SEQUENCE [LARGE SCALE GENOMIC DNA]</scope>
    <source>
        <strain evidence="2">Wuxi-XJTLU</strain>
    </source>
</reference>
<feature type="compositionally biased region" description="Acidic residues" evidence="1">
    <location>
        <begin position="55"/>
        <end position="66"/>
    </location>
</feature>
<sequence>MSWRLRLMRNGAGLTIRRIGRACAKAAQALTNDLIRSVTEEDQAAPHAAPHVAADENEADDADWSGDGDRAESVEADYEDESEENSDTSTVGTSAKIRLRRRHKRRFLRSREDVYAHQYVYRILADAGIYQQPHETMEGECNQHRVTTFPLVETTLAVLRAMRTADARNRQLLMARVSEYISQDGPPQKPGVLTR</sequence>
<gene>
    <name evidence="2" type="ORF">BIW11_03653</name>
</gene>
<organism evidence="2 3">
    <name type="scientific">Tropilaelaps mercedesae</name>
    <dbReference type="NCBI Taxonomy" id="418985"/>
    <lineage>
        <taxon>Eukaryota</taxon>
        <taxon>Metazoa</taxon>
        <taxon>Ecdysozoa</taxon>
        <taxon>Arthropoda</taxon>
        <taxon>Chelicerata</taxon>
        <taxon>Arachnida</taxon>
        <taxon>Acari</taxon>
        <taxon>Parasitiformes</taxon>
        <taxon>Mesostigmata</taxon>
        <taxon>Gamasina</taxon>
        <taxon>Dermanyssoidea</taxon>
        <taxon>Laelapidae</taxon>
        <taxon>Tropilaelaps</taxon>
    </lineage>
</organism>
<protein>
    <submittedName>
        <fullName evidence="2">Uncharacterized protein</fullName>
    </submittedName>
</protein>
<evidence type="ECO:0000313" key="3">
    <source>
        <dbReference type="Proteomes" id="UP000192247"/>
    </source>
</evidence>
<dbReference type="InParanoid" id="A0A1V9XI18"/>